<sequence>MSLEPIEPDTALELYLADKDNELADASLEAHEYRLGHFVRWCDQQDIENLNNLSGRQLQRYRVWRRDEGDLSPVSEKTQMDTLRVFIRWLETVDGVEQDLSEKVLSPDITPEQNARDVMLDSDRATSVLAELEKYHYASIEHVTIALMWHTMMRVGSVHALDLEDYYPDEQYLKVRHRPETETPIKNQRDGERLVALSDDLCELLDDWIESQRRDVKDECGREPLLTTAQGRPCKSTLRVYVYKWTQPCRYDGECPHNRDQDECKATERDHLSKCPSSVSPHAIRRGSITHSLNNDMPDKVVSDRANVSQEVIDMHYDRRTERERMEQRRDYLDNL</sequence>
<dbReference type="AlphaFoldDB" id="A0A1I1LVU9"/>
<dbReference type="PROSITE" id="PS51898">
    <property type="entry name" value="TYR_RECOMBINASE"/>
    <property type="match status" value="1"/>
</dbReference>
<protein>
    <submittedName>
        <fullName evidence="7">Site-specific recombinase XerD</fullName>
    </submittedName>
</protein>
<keyword evidence="8" id="KW-1185">Reference proteome</keyword>
<accession>A0A1I1LVU9</accession>
<dbReference type="InterPro" id="IPR010998">
    <property type="entry name" value="Integrase_recombinase_N"/>
</dbReference>
<keyword evidence="1" id="KW-0229">DNA integration</keyword>
<dbReference type="InterPro" id="IPR004107">
    <property type="entry name" value="Integrase_SAM-like_N"/>
</dbReference>
<dbReference type="CDD" id="cd00397">
    <property type="entry name" value="DNA_BRE_C"/>
    <property type="match status" value="1"/>
</dbReference>
<dbReference type="OrthoDB" id="198497at2157"/>
<dbReference type="Proteomes" id="UP000199161">
    <property type="component" value="Unassembled WGS sequence"/>
</dbReference>
<dbReference type="PROSITE" id="PS51900">
    <property type="entry name" value="CB"/>
    <property type="match status" value="1"/>
</dbReference>
<dbReference type="GO" id="GO:0015074">
    <property type="term" value="P:DNA integration"/>
    <property type="evidence" value="ECO:0007669"/>
    <property type="project" value="UniProtKB-KW"/>
</dbReference>
<dbReference type="EMBL" id="FOKW01000020">
    <property type="protein sequence ID" value="SFC75068.1"/>
    <property type="molecule type" value="Genomic_DNA"/>
</dbReference>
<feature type="domain" description="Core-binding (CB)" evidence="6">
    <location>
        <begin position="6"/>
        <end position="91"/>
    </location>
</feature>
<dbReference type="PANTHER" id="PTHR30349">
    <property type="entry name" value="PHAGE INTEGRASE-RELATED"/>
    <property type="match status" value="1"/>
</dbReference>
<dbReference type="GO" id="GO:0006310">
    <property type="term" value="P:DNA recombination"/>
    <property type="evidence" value="ECO:0007669"/>
    <property type="project" value="UniProtKB-KW"/>
</dbReference>
<dbReference type="InterPro" id="IPR002104">
    <property type="entry name" value="Integrase_catalytic"/>
</dbReference>
<dbReference type="RefSeq" id="WP_089790096.1">
    <property type="nucleotide sequence ID" value="NZ_FOKW01000020.1"/>
</dbReference>
<organism evidence="7 8">
    <name type="scientific">Natronobacterium haloterrestre</name>
    <name type="common">Halobiforma haloterrestris</name>
    <dbReference type="NCBI Taxonomy" id="148448"/>
    <lineage>
        <taxon>Archaea</taxon>
        <taxon>Methanobacteriati</taxon>
        <taxon>Methanobacteriota</taxon>
        <taxon>Stenosarchaea group</taxon>
        <taxon>Halobacteria</taxon>
        <taxon>Halobacteriales</taxon>
        <taxon>Natrialbaceae</taxon>
        <taxon>Natronobacterium</taxon>
    </lineage>
</organism>
<evidence type="ECO:0000259" key="6">
    <source>
        <dbReference type="PROSITE" id="PS51900"/>
    </source>
</evidence>
<keyword evidence="3" id="KW-0233">DNA recombination</keyword>
<keyword evidence="2 4" id="KW-0238">DNA-binding</keyword>
<evidence type="ECO:0000256" key="2">
    <source>
        <dbReference type="ARBA" id="ARBA00023125"/>
    </source>
</evidence>
<dbReference type="GO" id="GO:0003677">
    <property type="term" value="F:DNA binding"/>
    <property type="evidence" value="ECO:0007669"/>
    <property type="project" value="UniProtKB-UniRule"/>
</dbReference>
<feature type="domain" description="Tyr recombinase" evidence="5">
    <location>
        <begin position="115"/>
        <end position="331"/>
    </location>
</feature>
<dbReference type="Pfam" id="PF02899">
    <property type="entry name" value="Phage_int_SAM_1"/>
    <property type="match status" value="1"/>
</dbReference>
<dbReference type="InterPro" id="IPR011010">
    <property type="entry name" value="DNA_brk_join_enz"/>
</dbReference>
<dbReference type="InterPro" id="IPR013762">
    <property type="entry name" value="Integrase-like_cat_sf"/>
</dbReference>
<evidence type="ECO:0000313" key="8">
    <source>
        <dbReference type="Proteomes" id="UP000199161"/>
    </source>
</evidence>
<dbReference type="Gene3D" id="1.10.443.10">
    <property type="entry name" value="Intergrase catalytic core"/>
    <property type="match status" value="1"/>
</dbReference>
<dbReference type="PANTHER" id="PTHR30349:SF41">
    <property type="entry name" value="INTEGRASE_RECOMBINASE PROTEIN MJ0367-RELATED"/>
    <property type="match status" value="1"/>
</dbReference>
<gene>
    <name evidence="7" type="ORF">SAMN05444422_12022</name>
</gene>
<dbReference type="Gene3D" id="1.10.150.130">
    <property type="match status" value="1"/>
</dbReference>
<name>A0A1I1LVU9_NATHA</name>
<dbReference type="InterPro" id="IPR044068">
    <property type="entry name" value="CB"/>
</dbReference>
<dbReference type="SUPFAM" id="SSF56349">
    <property type="entry name" value="DNA breaking-rejoining enzymes"/>
    <property type="match status" value="1"/>
</dbReference>
<proteinExistence type="predicted"/>
<dbReference type="Pfam" id="PF00589">
    <property type="entry name" value="Phage_integrase"/>
    <property type="match status" value="1"/>
</dbReference>
<dbReference type="InterPro" id="IPR050090">
    <property type="entry name" value="Tyrosine_recombinase_XerCD"/>
</dbReference>
<evidence type="ECO:0000256" key="4">
    <source>
        <dbReference type="PROSITE-ProRule" id="PRU01248"/>
    </source>
</evidence>
<reference evidence="8" key="1">
    <citation type="submission" date="2016-10" db="EMBL/GenBank/DDBJ databases">
        <authorList>
            <person name="Varghese N."/>
            <person name="Submissions S."/>
        </authorList>
    </citation>
    <scope>NUCLEOTIDE SEQUENCE [LARGE SCALE GENOMIC DNA]</scope>
    <source>
        <strain evidence="8">DSM 13078</strain>
    </source>
</reference>
<evidence type="ECO:0000259" key="5">
    <source>
        <dbReference type="PROSITE" id="PS51898"/>
    </source>
</evidence>
<evidence type="ECO:0000256" key="1">
    <source>
        <dbReference type="ARBA" id="ARBA00022908"/>
    </source>
</evidence>
<evidence type="ECO:0000313" key="7">
    <source>
        <dbReference type="EMBL" id="SFC75068.1"/>
    </source>
</evidence>
<evidence type="ECO:0000256" key="3">
    <source>
        <dbReference type="ARBA" id="ARBA00023172"/>
    </source>
</evidence>